<sequence>MKNKGKTIATIAMATAITGQAVMPVIAAEKRINQEVQANQSPSVDFRIMATTDLHANIMDHDYYTDKPNQNLGLSKVANLIEKSKKEIDKNKNIADKIDNSILVDNGDTIQGNPLASVYAMNKETQTKPGEKYPSYEALDILEYDATTLGNHEFNYGLDFLKQITDKSVMKTDVLNANVLNIDGSYKFNPYKVINEEVIDSNGNKQNIKIGITGFVPSQILNWDKQNLEGKVKVEDIKTAADKVTKTLKEKEGVDIVVALAHSGTGEDDTYVAGSENAAYQLTKVNGIDAIVAGHSHSNTATQKNGVQIVQPTNWGKELGIINLELIQKNGKWSVQDNKSSVERRSVDGKIYGEGKNPIRTESPAVNNPIISENKSLKAAHEKTVQYVNSGVGTSTKDLNSFFSLVADDSSVELVANAQKWYVEKIIKEGEPDLAADKNLQILSAAAPFKAGGRDFNDATSFVDIKAGDLKIKDLSSLYIYDNTLNVLKMNGAQVKEWLEMCAGMFNTIDANSKTQQELLNSSYRSYNFDSIEGLTYEIDVTKPAKYDGSGKTINANSSRISNLKLNGKNIDLNQQFLVATNNYRATGTFPGVRDAKVIHSSVYENREAIVDYIKSQGTINPSHDDNWKIKTVDSEAKVVFNSHENGKNYLSQHPYIDVQGTTGENLVKYSYDLNYVTSSIPEKKLIGNSRYETAAKISQSAFKTAENVVIVNSKAISDGLCATPLAKQKNAPILLTDDNKLDDKTKEEIKRLGAKNVYIIGGSSAVNESVANELKSMKLSVDRISGNDRYKTSLEVAKRLGDVSEVALVNGNAGLADAVSIAPVAGNKNMPILLSSNDNKSQDINKFIKDEKINKSYVIGGESVISKDLESKLPNAQRLGGKNRNETNAIIIDNFYKEEELKNIFVAKDGMKKQDDLIDALTVGVVAAKENAPVVIGGKNVDDKQTQVLSNKKTKMLTQVGGNGNEGIFNKLKNVLKK</sequence>
<dbReference type="Pfam" id="PF04122">
    <property type="entry name" value="CW_binding_2"/>
    <property type="match status" value="3"/>
</dbReference>
<dbReference type="InterPro" id="IPR008334">
    <property type="entry name" value="5'-Nucleotdase_C"/>
</dbReference>
<dbReference type="InterPro" id="IPR036907">
    <property type="entry name" value="5'-Nucleotdase_C_sf"/>
</dbReference>
<evidence type="ECO:0000259" key="3">
    <source>
        <dbReference type="Pfam" id="PF02872"/>
    </source>
</evidence>
<dbReference type="Gene3D" id="3.90.780.10">
    <property type="entry name" value="5'-Nucleotidase, C-terminal domain"/>
    <property type="match status" value="1"/>
</dbReference>
<dbReference type="PRINTS" id="PR01607">
    <property type="entry name" value="APYRASEFAMLY"/>
</dbReference>
<reference evidence="4 5" key="1">
    <citation type="submission" date="2023-05" db="EMBL/GenBank/DDBJ databases">
        <title>Rombocin, a short stable natural nisin variant, displays selective antimicrobial activity against Listeria monocytogenes and employs dual mode of action to kill target bacterial strains.</title>
        <authorList>
            <person name="Wambui J."/>
            <person name="Stephan R."/>
            <person name="Kuipers O.P."/>
        </authorList>
    </citation>
    <scope>NUCLEOTIDE SEQUENCE [LARGE SCALE GENOMIC DNA]</scope>
    <source>
        <strain evidence="4 5">RC002</strain>
    </source>
</reference>
<evidence type="ECO:0000313" key="5">
    <source>
        <dbReference type="Proteomes" id="UP001301012"/>
    </source>
</evidence>
<dbReference type="Gene3D" id="3.40.50.12090">
    <property type="match status" value="2"/>
</dbReference>
<proteinExistence type="predicted"/>
<feature type="domain" description="5'-Nucleotidase C-terminal" evidence="3">
    <location>
        <begin position="392"/>
        <end position="588"/>
    </location>
</feature>
<evidence type="ECO:0000256" key="1">
    <source>
        <dbReference type="ARBA" id="ARBA00022729"/>
    </source>
</evidence>
<dbReference type="InterPro" id="IPR006179">
    <property type="entry name" value="5_nucleotidase/apyrase"/>
</dbReference>
<dbReference type="Pfam" id="PF02872">
    <property type="entry name" value="5_nucleotid_C"/>
    <property type="match status" value="1"/>
</dbReference>
<gene>
    <name evidence="4" type="ORF">QOZ84_00475</name>
</gene>
<protein>
    <submittedName>
        <fullName evidence="4">Bifunctional 2',3'-cyclic-nucleotide 2'-phosphodiesterase/3'-nucleotidase</fullName>
    </submittedName>
</protein>
<evidence type="ECO:0000259" key="2">
    <source>
        <dbReference type="Pfam" id="PF00149"/>
    </source>
</evidence>
<keyword evidence="1" id="KW-0732">Signal</keyword>
<dbReference type="SUPFAM" id="SSF55816">
    <property type="entry name" value="5'-nucleotidase (syn. UDP-sugar hydrolase), C-terminal domain"/>
    <property type="match status" value="1"/>
</dbReference>
<dbReference type="Proteomes" id="UP001301012">
    <property type="component" value="Unassembled WGS sequence"/>
</dbReference>
<name>A0ABT7E501_9FIRM</name>
<organism evidence="4 5">
    <name type="scientific">Romboutsia sedimentorum</name>
    <dbReference type="NCBI Taxonomy" id="1368474"/>
    <lineage>
        <taxon>Bacteria</taxon>
        <taxon>Bacillati</taxon>
        <taxon>Bacillota</taxon>
        <taxon>Clostridia</taxon>
        <taxon>Peptostreptococcales</taxon>
        <taxon>Peptostreptococcaceae</taxon>
        <taxon>Romboutsia</taxon>
    </lineage>
</organism>
<dbReference type="InterPro" id="IPR029052">
    <property type="entry name" value="Metallo-depent_PP-like"/>
</dbReference>
<dbReference type="Pfam" id="PF00149">
    <property type="entry name" value="Metallophos"/>
    <property type="match status" value="1"/>
</dbReference>
<dbReference type="RefSeq" id="WP_284130993.1">
    <property type="nucleotide sequence ID" value="NZ_JASKYM010000001.1"/>
</dbReference>
<dbReference type="InterPro" id="IPR007253">
    <property type="entry name" value="Cell_wall-bd_2"/>
</dbReference>
<dbReference type="EMBL" id="JASKYM010000001">
    <property type="protein sequence ID" value="MDK2562005.1"/>
    <property type="molecule type" value="Genomic_DNA"/>
</dbReference>
<dbReference type="Gene3D" id="3.60.21.10">
    <property type="match status" value="1"/>
</dbReference>
<evidence type="ECO:0000313" key="4">
    <source>
        <dbReference type="EMBL" id="MDK2562005.1"/>
    </source>
</evidence>
<dbReference type="PROSITE" id="PS00786">
    <property type="entry name" value="5_NUCLEOTIDASE_2"/>
    <property type="match status" value="1"/>
</dbReference>
<dbReference type="PANTHER" id="PTHR11575">
    <property type="entry name" value="5'-NUCLEOTIDASE-RELATED"/>
    <property type="match status" value="1"/>
</dbReference>
<dbReference type="InterPro" id="IPR006146">
    <property type="entry name" value="5'-Nucleotdase_CS"/>
</dbReference>
<dbReference type="PANTHER" id="PTHR11575:SF6">
    <property type="entry name" value="2',3'-CYCLIC-NUCLEOTIDE 2'-PHOSPHODIESTERASE_3'-NUCLEOTIDASE"/>
    <property type="match status" value="1"/>
</dbReference>
<dbReference type="NCBIfam" id="NF006938">
    <property type="entry name" value="PRK09420.1"/>
    <property type="match status" value="1"/>
</dbReference>
<comment type="caution">
    <text evidence="4">The sequence shown here is derived from an EMBL/GenBank/DDBJ whole genome shotgun (WGS) entry which is preliminary data.</text>
</comment>
<keyword evidence="5" id="KW-1185">Reference proteome</keyword>
<accession>A0ABT7E501</accession>
<feature type="domain" description="Calcineurin-like phosphoesterase" evidence="2">
    <location>
        <begin position="46"/>
        <end position="298"/>
    </location>
</feature>
<dbReference type="SUPFAM" id="SSF56300">
    <property type="entry name" value="Metallo-dependent phosphatases"/>
    <property type="match status" value="1"/>
</dbReference>
<dbReference type="InterPro" id="IPR004843">
    <property type="entry name" value="Calcineurin-like_PHP"/>
</dbReference>